<feature type="domain" description="CusB-like beta-barrel" evidence="5">
    <location>
        <begin position="242"/>
        <end position="296"/>
    </location>
</feature>
<dbReference type="NCBIfam" id="TIGR01730">
    <property type="entry name" value="RND_mfp"/>
    <property type="match status" value="1"/>
</dbReference>
<reference evidence="7 8" key="1">
    <citation type="submission" date="2020-07" db="EMBL/GenBank/DDBJ databases">
        <title>Halophilic bacteria isolated from french cheeses.</title>
        <authorList>
            <person name="Kothe C.I."/>
            <person name="Farah-Kraiem B."/>
            <person name="Renault P."/>
            <person name="Dridi B."/>
        </authorList>
    </citation>
    <scope>NUCLEOTIDE SEQUENCE [LARGE SCALE GENOMIC DNA]</scope>
    <source>
        <strain evidence="7 8">FME20</strain>
    </source>
</reference>
<dbReference type="SUPFAM" id="SSF111369">
    <property type="entry name" value="HlyD-like secretion proteins"/>
    <property type="match status" value="1"/>
</dbReference>
<evidence type="ECO:0000259" key="4">
    <source>
        <dbReference type="Pfam" id="PF25917"/>
    </source>
</evidence>
<dbReference type="Gene3D" id="2.40.50.100">
    <property type="match status" value="1"/>
</dbReference>
<dbReference type="InterPro" id="IPR006143">
    <property type="entry name" value="RND_pump_MFP"/>
</dbReference>
<dbReference type="InterPro" id="IPR058627">
    <property type="entry name" value="MdtA-like_C"/>
</dbReference>
<dbReference type="Proteomes" id="UP001645038">
    <property type="component" value="Unassembled WGS sequence"/>
</dbReference>
<dbReference type="Pfam" id="PF25967">
    <property type="entry name" value="RND-MFP_C"/>
    <property type="match status" value="1"/>
</dbReference>
<dbReference type="InterPro" id="IPR058792">
    <property type="entry name" value="Beta-barrel_RND_2"/>
</dbReference>
<evidence type="ECO:0000259" key="6">
    <source>
        <dbReference type="Pfam" id="PF25967"/>
    </source>
</evidence>
<comment type="similarity">
    <text evidence="2">Belongs to the membrane fusion protein (MFP) (TC 8.A.1) family.</text>
</comment>
<gene>
    <name evidence="7" type="ORF">EI547_10310</name>
</gene>
<evidence type="ECO:0000259" key="5">
    <source>
        <dbReference type="Pfam" id="PF25954"/>
    </source>
</evidence>
<comment type="caution">
    <text evidence="7">The sequence shown here is derived from an EMBL/GenBank/DDBJ whole genome shotgun (WGS) entry which is preliminary data.</text>
</comment>
<evidence type="ECO:0000256" key="1">
    <source>
        <dbReference type="ARBA" id="ARBA00004519"/>
    </source>
</evidence>
<dbReference type="PROSITE" id="PS51257">
    <property type="entry name" value="PROKAR_LIPOPROTEIN"/>
    <property type="match status" value="1"/>
</dbReference>
<dbReference type="InterPro" id="IPR058624">
    <property type="entry name" value="MdtA-like_HH"/>
</dbReference>
<protein>
    <submittedName>
        <fullName evidence="7">Efflux RND transporter periplasmic adaptor subunit</fullName>
    </submittedName>
</protein>
<dbReference type="Pfam" id="PF25917">
    <property type="entry name" value="BSH_RND"/>
    <property type="match status" value="1"/>
</dbReference>
<organism evidence="7 8">
    <name type="scientific">Halomonas colorata</name>
    <dbReference type="NCBI Taxonomy" id="2742615"/>
    <lineage>
        <taxon>Bacteria</taxon>
        <taxon>Pseudomonadati</taxon>
        <taxon>Pseudomonadota</taxon>
        <taxon>Gammaproteobacteria</taxon>
        <taxon>Oceanospirillales</taxon>
        <taxon>Halomonadaceae</taxon>
        <taxon>Halomonas</taxon>
    </lineage>
</organism>
<sequence length="394" mass="42379">MGSLLQRTRLAGGRAVILPLLLTALLSGCEAKSEEVSAPAPPPPEVDVAEIVAQPVVLSESFTGRVEAAETVELRARVSGYIQEVAFEEGELVAQGDLLFLIDQRPYQARVSAAQADLAQARSQQAQAGSEAERARVLLGRKAISQEVHDQRQAAMNNTRAMVDAAQAALDIAELDLEYTRITAPVSGRAGRAMVTRGNLANADQSLLTTLVSIDPVHVYFEADEQAAFASQALLVGDAPNSLSIELGGDPQRQYKGTLDFIDNHLNPNTGTLQFRAVLANPDGRIRPGEFARVDMPVARLEQALLVDRKAVLTNQDRRYVYVLDENNLAERRQVTTGRQVGQQTVITEGLNAGDRVIVNGVQKVFFPGMEVSPQSVATAPAADAQPSIAAREE</sequence>
<feature type="domain" description="Multidrug resistance protein MdtA-like alpha-helical hairpin" evidence="3">
    <location>
        <begin position="113"/>
        <end position="180"/>
    </location>
</feature>
<evidence type="ECO:0000313" key="8">
    <source>
        <dbReference type="Proteomes" id="UP001645038"/>
    </source>
</evidence>
<dbReference type="Pfam" id="PF25954">
    <property type="entry name" value="Beta-barrel_RND_2"/>
    <property type="match status" value="1"/>
</dbReference>
<dbReference type="PANTHER" id="PTHR30158">
    <property type="entry name" value="ACRA/E-RELATED COMPONENT OF DRUG EFFLUX TRANSPORTER"/>
    <property type="match status" value="1"/>
</dbReference>
<dbReference type="Gene3D" id="2.40.30.170">
    <property type="match status" value="1"/>
</dbReference>
<evidence type="ECO:0000259" key="3">
    <source>
        <dbReference type="Pfam" id="PF25876"/>
    </source>
</evidence>
<dbReference type="InterPro" id="IPR058625">
    <property type="entry name" value="MdtA-like_BSH"/>
</dbReference>
<feature type="domain" description="Multidrug resistance protein MdtA-like C-terminal permuted SH3" evidence="6">
    <location>
        <begin position="304"/>
        <end position="364"/>
    </location>
</feature>
<dbReference type="Pfam" id="PF25876">
    <property type="entry name" value="HH_MFP_RND"/>
    <property type="match status" value="1"/>
</dbReference>
<dbReference type="EMBL" id="RRZB01000022">
    <property type="protein sequence ID" value="MBE0463845.1"/>
    <property type="molecule type" value="Genomic_DNA"/>
</dbReference>
<evidence type="ECO:0000313" key="7">
    <source>
        <dbReference type="EMBL" id="MBE0463845.1"/>
    </source>
</evidence>
<name>A0ABR9FYV4_9GAMM</name>
<feature type="domain" description="Multidrug resistance protein MdtA-like barrel-sandwich hybrid" evidence="4">
    <location>
        <begin position="70"/>
        <end position="207"/>
    </location>
</feature>
<dbReference type="RefSeq" id="WP_192538359.1">
    <property type="nucleotide sequence ID" value="NZ_RRZB01000022.1"/>
</dbReference>
<evidence type="ECO:0000256" key="2">
    <source>
        <dbReference type="ARBA" id="ARBA00009477"/>
    </source>
</evidence>
<comment type="subcellular location">
    <subcellularLocation>
        <location evidence="1">Cell inner membrane</location>
        <topology evidence="1">Lipid-anchor</topology>
    </subcellularLocation>
</comment>
<dbReference type="Gene3D" id="2.40.420.20">
    <property type="match status" value="1"/>
</dbReference>
<keyword evidence="8" id="KW-1185">Reference proteome</keyword>
<accession>A0ABR9FYV4</accession>
<dbReference type="PANTHER" id="PTHR30158:SF26">
    <property type="entry name" value="RESISTANCE-NODULATION-CELL DIVISION (RND) MULTIDRUG EFFLUX MEMBRANE FUSION PROTEIN MEXE"/>
    <property type="match status" value="1"/>
</dbReference>
<dbReference type="Gene3D" id="1.10.287.470">
    <property type="entry name" value="Helix hairpin bin"/>
    <property type="match status" value="1"/>
</dbReference>
<proteinExistence type="inferred from homology"/>